<feature type="transmembrane region" description="Helical" evidence="1">
    <location>
        <begin position="28"/>
        <end position="46"/>
    </location>
</feature>
<evidence type="ECO:0000256" key="1">
    <source>
        <dbReference type="SAM" id="Phobius"/>
    </source>
</evidence>
<feature type="non-terminal residue" evidence="2">
    <location>
        <position position="1"/>
    </location>
</feature>
<sequence>SNRIFKSFDAEAILAEAVLKSFLRRFSLLRIWLSFAALSVLAVSLSSGGLKLLIIAVFPILLSLWVQSHWRNVIAEAFIAQFQWPDDVLMQSGERIRFWIVVPAVGFMGLVGGLQMYGLGGLLLIVPAVFVWMVINKFLSTFMMLRFKQEKG</sequence>
<keyword evidence="1" id="KW-0812">Transmembrane</keyword>
<organism evidence="2 3">
    <name type="scientific">Paenibacillus sepulcri</name>
    <dbReference type="NCBI Taxonomy" id="359917"/>
    <lineage>
        <taxon>Bacteria</taxon>
        <taxon>Bacillati</taxon>
        <taxon>Bacillota</taxon>
        <taxon>Bacilli</taxon>
        <taxon>Bacillales</taxon>
        <taxon>Paenibacillaceae</taxon>
        <taxon>Paenibacillus</taxon>
    </lineage>
</organism>
<evidence type="ECO:0000313" key="3">
    <source>
        <dbReference type="Proteomes" id="UP001519887"/>
    </source>
</evidence>
<keyword evidence="3" id="KW-1185">Reference proteome</keyword>
<feature type="transmembrane region" description="Helical" evidence="1">
    <location>
        <begin position="52"/>
        <end position="70"/>
    </location>
</feature>
<name>A0ABS7C3W9_9BACL</name>
<keyword evidence="1" id="KW-0472">Membrane</keyword>
<proteinExistence type="predicted"/>
<accession>A0ABS7C3W9</accession>
<gene>
    <name evidence="2" type="ORF">K0U00_15825</name>
</gene>
<feature type="transmembrane region" description="Helical" evidence="1">
    <location>
        <begin position="98"/>
        <end position="117"/>
    </location>
</feature>
<keyword evidence="1" id="KW-1133">Transmembrane helix</keyword>
<dbReference type="EMBL" id="JAHZIK010000375">
    <property type="protein sequence ID" value="MBW7455495.1"/>
    <property type="molecule type" value="Genomic_DNA"/>
</dbReference>
<evidence type="ECO:0000313" key="2">
    <source>
        <dbReference type="EMBL" id="MBW7455495.1"/>
    </source>
</evidence>
<dbReference type="InterPro" id="IPR010288">
    <property type="entry name" value="EcsB_ABC"/>
</dbReference>
<feature type="transmembrane region" description="Helical" evidence="1">
    <location>
        <begin position="123"/>
        <end position="145"/>
    </location>
</feature>
<protein>
    <submittedName>
        <fullName evidence="2">ABC transporter permease</fullName>
    </submittedName>
</protein>
<dbReference type="Pfam" id="PF05975">
    <property type="entry name" value="EcsB"/>
    <property type="match status" value="1"/>
</dbReference>
<dbReference type="Proteomes" id="UP001519887">
    <property type="component" value="Unassembled WGS sequence"/>
</dbReference>
<reference evidence="2 3" key="1">
    <citation type="submission" date="2021-07" db="EMBL/GenBank/DDBJ databases">
        <title>Paenibacillus radiodurans sp. nov., isolated from the southeastern edge of Tengger Desert.</title>
        <authorList>
            <person name="Zhang G."/>
        </authorList>
    </citation>
    <scope>NUCLEOTIDE SEQUENCE [LARGE SCALE GENOMIC DNA]</scope>
    <source>
        <strain evidence="2 3">CCM 7311</strain>
    </source>
</reference>
<comment type="caution">
    <text evidence="2">The sequence shown here is derived from an EMBL/GenBank/DDBJ whole genome shotgun (WGS) entry which is preliminary data.</text>
</comment>